<name>A0AAV6FN49_9TELE</name>
<evidence type="ECO:0000313" key="12">
    <source>
        <dbReference type="EMBL" id="KAG5263980.1"/>
    </source>
</evidence>
<feature type="compositionally biased region" description="Low complexity" evidence="10">
    <location>
        <begin position="372"/>
        <end position="383"/>
    </location>
</feature>
<dbReference type="Gene3D" id="3.30.710.10">
    <property type="entry name" value="Potassium Channel Kv1.1, Chain A"/>
    <property type="match status" value="1"/>
</dbReference>
<dbReference type="InterPro" id="IPR011333">
    <property type="entry name" value="SKP1/BTB/POZ_sf"/>
</dbReference>
<accession>A0AAV6FN49</accession>
<feature type="compositionally biased region" description="Low complexity" evidence="10">
    <location>
        <begin position="307"/>
        <end position="321"/>
    </location>
</feature>
<keyword evidence="4" id="KW-0472">Membrane</keyword>
<dbReference type="PANTHER" id="PTHR14499">
    <property type="entry name" value="POTASSIUM CHANNEL TETRAMERIZATION DOMAIN-CONTAINING"/>
    <property type="match status" value="1"/>
</dbReference>
<keyword evidence="1" id="KW-1003">Cell membrane</keyword>
<feature type="domain" description="BTB" evidence="11">
    <location>
        <begin position="24"/>
        <end position="129"/>
    </location>
</feature>
<dbReference type="GO" id="GO:0043235">
    <property type="term" value="C:receptor complex"/>
    <property type="evidence" value="ECO:0007669"/>
    <property type="project" value="TreeGrafter"/>
</dbReference>
<comment type="subcellular location">
    <subcellularLocation>
        <location evidence="7">Postsynaptic cell membrane</location>
    </subcellularLocation>
    <subcellularLocation>
        <location evidence="8">Presynaptic cell membrane</location>
    </subcellularLocation>
</comment>
<evidence type="ECO:0000259" key="11">
    <source>
        <dbReference type="SMART" id="SM00225"/>
    </source>
</evidence>
<sequence length="437" mass="49482">MALTENCKTYQSPKDGGHVQTSSDVIELNVGGQVYYTRHATLTSIPNSLLGKLFSAKKDNSNDLARDFRGRYFIDRDGFLFRYVLDYLRDKHVVLPDHFPEKGRLKREAEYFQLPELVKILTPDDKRTDEYLHSDYDEASQGSDQRLYPSYLDPRDRRHGFITVGYKGSCAAGREGLGDPKARGLPKIFICGRIGLAKEVFGDTLNENRDPERPQERYTSRLFLKFKHLERAFDMLAESGFQIVACNSSLTASFVSRHTDDKLWCTYTEYVFYRGPSGWSSSHCDCCCKSHKSEREGESGTSYNELSTSASETQSEASSPQGTVICGPVSRQHQQPPIAHTLERPGRKGPPMAQPPGGDGGRGGRRTDLLRARTTGPRDAALAGRGGRKGGGPPKEKLTVEQELERCIQDFRRIRIPKRFPDRKYMWQSELLRKYQM</sequence>
<keyword evidence="13" id="KW-1185">Reference proteome</keyword>
<feature type="region of interest" description="Disordered" evidence="10">
    <location>
        <begin position="292"/>
        <end position="398"/>
    </location>
</feature>
<dbReference type="GO" id="GO:0042734">
    <property type="term" value="C:presynaptic membrane"/>
    <property type="evidence" value="ECO:0007669"/>
    <property type="project" value="UniProtKB-SubCell"/>
</dbReference>
<keyword evidence="6" id="KW-0966">Cell projection</keyword>
<evidence type="ECO:0000313" key="13">
    <source>
        <dbReference type="Proteomes" id="UP000823561"/>
    </source>
</evidence>
<dbReference type="Proteomes" id="UP000823561">
    <property type="component" value="Chromosome 21"/>
</dbReference>
<dbReference type="Pfam" id="PF23110">
    <property type="entry name" value="H1_KCTD8_12_16"/>
    <property type="match status" value="1"/>
</dbReference>
<evidence type="ECO:0000256" key="7">
    <source>
        <dbReference type="ARBA" id="ARBA00034100"/>
    </source>
</evidence>
<dbReference type="InterPro" id="IPR057093">
    <property type="entry name" value="H1_KCTD8_12_16"/>
</dbReference>
<dbReference type="GO" id="GO:0045211">
    <property type="term" value="C:postsynaptic membrane"/>
    <property type="evidence" value="ECO:0007669"/>
    <property type="project" value="UniProtKB-SubCell"/>
</dbReference>
<protein>
    <recommendedName>
        <fullName evidence="11">BTB domain-containing protein</fullName>
    </recommendedName>
</protein>
<evidence type="ECO:0000256" key="5">
    <source>
        <dbReference type="ARBA" id="ARBA00023257"/>
    </source>
</evidence>
<reference evidence="12" key="1">
    <citation type="submission" date="2020-10" db="EMBL/GenBank/DDBJ databases">
        <title>Chromosome-scale genome assembly of the Allis shad, Alosa alosa.</title>
        <authorList>
            <person name="Margot Z."/>
            <person name="Christophe K."/>
            <person name="Cabau C."/>
            <person name="Louis A."/>
            <person name="Berthelot C."/>
            <person name="Parey E."/>
            <person name="Roest Crollius H."/>
            <person name="Montfort J."/>
            <person name="Robinson-Rechavi M."/>
            <person name="Bucao C."/>
            <person name="Bouchez O."/>
            <person name="Gislard M."/>
            <person name="Lluch J."/>
            <person name="Milhes M."/>
            <person name="Lampietro C."/>
            <person name="Lopez Roques C."/>
            <person name="Donnadieu C."/>
            <person name="Braasch I."/>
            <person name="Desvignes T."/>
            <person name="Postlethwait J."/>
            <person name="Bobe J."/>
            <person name="Guiguen Y."/>
        </authorList>
    </citation>
    <scope>NUCLEOTIDE SEQUENCE</scope>
    <source>
        <strain evidence="12">M-15738</strain>
        <tissue evidence="12">Blood</tissue>
    </source>
</reference>
<evidence type="ECO:0000256" key="9">
    <source>
        <dbReference type="ARBA" id="ARBA00057758"/>
    </source>
</evidence>
<dbReference type="InterPro" id="IPR003131">
    <property type="entry name" value="T1-type_BTB"/>
</dbReference>
<keyword evidence="2" id="KW-0597">Phosphoprotein</keyword>
<gene>
    <name evidence="12" type="ORF">AALO_G00270790</name>
</gene>
<dbReference type="AlphaFoldDB" id="A0AAV6FN49"/>
<proteinExistence type="predicted"/>
<keyword evidence="5" id="KW-0628">Postsynaptic cell membrane</keyword>
<organism evidence="12 13">
    <name type="scientific">Alosa alosa</name>
    <name type="common">allis shad</name>
    <dbReference type="NCBI Taxonomy" id="278164"/>
    <lineage>
        <taxon>Eukaryota</taxon>
        <taxon>Metazoa</taxon>
        <taxon>Chordata</taxon>
        <taxon>Craniata</taxon>
        <taxon>Vertebrata</taxon>
        <taxon>Euteleostomi</taxon>
        <taxon>Actinopterygii</taxon>
        <taxon>Neopterygii</taxon>
        <taxon>Teleostei</taxon>
        <taxon>Clupei</taxon>
        <taxon>Clupeiformes</taxon>
        <taxon>Clupeoidei</taxon>
        <taxon>Clupeidae</taxon>
        <taxon>Alosa</taxon>
    </lineage>
</organism>
<evidence type="ECO:0000256" key="4">
    <source>
        <dbReference type="ARBA" id="ARBA00023136"/>
    </source>
</evidence>
<dbReference type="Pfam" id="PF02214">
    <property type="entry name" value="BTB_2"/>
    <property type="match status" value="1"/>
</dbReference>
<comment type="caution">
    <text evidence="12">The sequence shown here is derived from an EMBL/GenBank/DDBJ whole genome shotgun (WGS) entry which is preliminary data.</text>
</comment>
<keyword evidence="3" id="KW-0770">Synapse</keyword>
<evidence type="ECO:0000256" key="2">
    <source>
        <dbReference type="ARBA" id="ARBA00022553"/>
    </source>
</evidence>
<dbReference type="PANTHER" id="PTHR14499:SF142">
    <property type="entry name" value="LEFTOVER_RIGHTON-LIKE 1"/>
    <property type="match status" value="1"/>
</dbReference>
<evidence type="ECO:0000256" key="8">
    <source>
        <dbReference type="ARBA" id="ARBA00034111"/>
    </source>
</evidence>
<evidence type="ECO:0000256" key="6">
    <source>
        <dbReference type="ARBA" id="ARBA00023273"/>
    </source>
</evidence>
<dbReference type="InterPro" id="IPR000210">
    <property type="entry name" value="BTB/POZ_dom"/>
</dbReference>
<evidence type="ECO:0000256" key="3">
    <source>
        <dbReference type="ARBA" id="ARBA00023018"/>
    </source>
</evidence>
<dbReference type="SUPFAM" id="SSF54695">
    <property type="entry name" value="POZ domain"/>
    <property type="match status" value="1"/>
</dbReference>
<evidence type="ECO:0000256" key="1">
    <source>
        <dbReference type="ARBA" id="ARBA00022475"/>
    </source>
</evidence>
<dbReference type="SMART" id="SM00225">
    <property type="entry name" value="BTB"/>
    <property type="match status" value="1"/>
</dbReference>
<dbReference type="EMBL" id="JADWDJ010000021">
    <property type="protein sequence ID" value="KAG5263980.1"/>
    <property type="molecule type" value="Genomic_DNA"/>
</dbReference>
<dbReference type="GO" id="GO:0051260">
    <property type="term" value="P:protein homooligomerization"/>
    <property type="evidence" value="ECO:0007669"/>
    <property type="project" value="InterPro"/>
</dbReference>
<comment type="function">
    <text evidence="9">Auxiliary subunit of GABA-B receptors that determine the pharmacology and kinetics of the receptor response. Increases agonist potency and markedly alter the G-protein signaling of the receptors by accelerating onset and promoting desensitization.</text>
</comment>
<evidence type="ECO:0000256" key="10">
    <source>
        <dbReference type="SAM" id="MobiDB-lite"/>
    </source>
</evidence>
<dbReference type="GO" id="GO:0008277">
    <property type="term" value="P:regulation of G protein-coupled receptor signaling pathway"/>
    <property type="evidence" value="ECO:0007669"/>
    <property type="project" value="TreeGrafter"/>
</dbReference>